<dbReference type="EMBL" id="FXSZ01000004">
    <property type="protein sequence ID" value="SMO59082.1"/>
    <property type="molecule type" value="Genomic_DNA"/>
</dbReference>
<gene>
    <name evidence="6" type="ORF">SAMN06265350_10477</name>
</gene>
<dbReference type="Proteomes" id="UP000315971">
    <property type="component" value="Unassembled WGS sequence"/>
</dbReference>
<feature type="transmembrane region" description="Helical" evidence="5">
    <location>
        <begin position="244"/>
        <end position="263"/>
    </location>
</feature>
<evidence type="ECO:0000313" key="7">
    <source>
        <dbReference type="Proteomes" id="UP000315971"/>
    </source>
</evidence>
<dbReference type="InterPro" id="IPR051598">
    <property type="entry name" value="TSUP/Inactive_protease-like"/>
</dbReference>
<dbReference type="GO" id="GO:0005886">
    <property type="term" value="C:plasma membrane"/>
    <property type="evidence" value="ECO:0007669"/>
    <property type="project" value="UniProtKB-SubCell"/>
</dbReference>
<name>A0A521CI61_9SPHI</name>
<dbReference type="RefSeq" id="WP_142602985.1">
    <property type="nucleotide sequence ID" value="NZ_FXSZ01000004.1"/>
</dbReference>
<sequence>MELIGYLGAIIMGLTLGFIGGGGSILTVPILVYLFHVDTVQATAYSLFIVGLTSLVGSVSHLKQNNIDWRSVRMFGLPSVFSVFITRTYLVKLIPDYMFSIGSLHVNKSLFLLILFAVVMVFAAYSMIKKPKYTEIEEVHVPNNILLIAQGFFVGEITGLVGAGGGFLIIPALVIMADLPIKRAIGTSLVIIAINSLIGFLSNHAGMQASAWGFMLKFFGVAAFGILAGSQLSKKISGERLKPAFGWFILVMGSFIIIKELFIK</sequence>
<dbReference type="OrthoDB" id="8559161at2"/>
<feature type="transmembrane region" description="Helical" evidence="5">
    <location>
        <begin position="110"/>
        <end position="128"/>
    </location>
</feature>
<comment type="similarity">
    <text evidence="5">Belongs to the 4-toluene sulfonate uptake permease (TSUP) (TC 2.A.102) family.</text>
</comment>
<evidence type="ECO:0000256" key="5">
    <source>
        <dbReference type="RuleBase" id="RU363041"/>
    </source>
</evidence>
<dbReference type="PANTHER" id="PTHR43701:SF2">
    <property type="entry name" value="MEMBRANE TRANSPORTER PROTEIN YJNA-RELATED"/>
    <property type="match status" value="1"/>
</dbReference>
<dbReference type="InterPro" id="IPR002781">
    <property type="entry name" value="TM_pro_TauE-like"/>
</dbReference>
<reference evidence="6 7" key="1">
    <citation type="submission" date="2017-05" db="EMBL/GenBank/DDBJ databases">
        <authorList>
            <person name="Varghese N."/>
            <person name="Submissions S."/>
        </authorList>
    </citation>
    <scope>NUCLEOTIDE SEQUENCE [LARGE SCALE GENOMIC DNA]</scope>
    <source>
        <strain evidence="6 7">DSM 21342</strain>
    </source>
</reference>
<evidence type="ECO:0000313" key="6">
    <source>
        <dbReference type="EMBL" id="SMO59082.1"/>
    </source>
</evidence>
<feature type="transmembrane region" description="Helical" evidence="5">
    <location>
        <begin position="42"/>
        <end position="60"/>
    </location>
</feature>
<accession>A0A521CI61</accession>
<evidence type="ECO:0000256" key="3">
    <source>
        <dbReference type="ARBA" id="ARBA00022989"/>
    </source>
</evidence>
<evidence type="ECO:0000256" key="4">
    <source>
        <dbReference type="ARBA" id="ARBA00023136"/>
    </source>
</evidence>
<evidence type="ECO:0000256" key="1">
    <source>
        <dbReference type="ARBA" id="ARBA00004141"/>
    </source>
</evidence>
<organism evidence="6 7">
    <name type="scientific">Solitalea koreensis</name>
    <dbReference type="NCBI Taxonomy" id="543615"/>
    <lineage>
        <taxon>Bacteria</taxon>
        <taxon>Pseudomonadati</taxon>
        <taxon>Bacteroidota</taxon>
        <taxon>Sphingobacteriia</taxon>
        <taxon>Sphingobacteriales</taxon>
        <taxon>Sphingobacteriaceae</taxon>
        <taxon>Solitalea</taxon>
    </lineage>
</organism>
<keyword evidence="3 5" id="KW-1133">Transmembrane helix</keyword>
<feature type="transmembrane region" description="Helical" evidence="5">
    <location>
        <begin position="211"/>
        <end position="232"/>
    </location>
</feature>
<feature type="transmembrane region" description="Helical" evidence="5">
    <location>
        <begin position="6"/>
        <end position="35"/>
    </location>
</feature>
<proteinExistence type="inferred from homology"/>
<keyword evidence="4 5" id="KW-0472">Membrane</keyword>
<keyword evidence="5" id="KW-1003">Cell membrane</keyword>
<dbReference type="AlphaFoldDB" id="A0A521CI61"/>
<feature type="transmembrane region" description="Helical" evidence="5">
    <location>
        <begin position="148"/>
        <end position="177"/>
    </location>
</feature>
<comment type="subcellular location">
    <subcellularLocation>
        <location evidence="5">Cell membrane</location>
        <topology evidence="5">Multi-pass membrane protein</topology>
    </subcellularLocation>
    <subcellularLocation>
        <location evidence="1">Membrane</location>
        <topology evidence="1">Multi-pass membrane protein</topology>
    </subcellularLocation>
</comment>
<evidence type="ECO:0000256" key="2">
    <source>
        <dbReference type="ARBA" id="ARBA00022692"/>
    </source>
</evidence>
<dbReference type="Pfam" id="PF01925">
    <property type="entry name" value="TauE"/>
    <property type="match status" value="1"/>
</dbReference>
<keyword evidence="7" id="KW-1185">Reference proteome</keyword>
<keyword evidence="2 5" id="KW-0812">Transmembrane</keyword>
<feature type="transmembrane region" description="Helical" evidence="5">
    <location>
        <begin position="72"/>
        <end position="90"/>
    </location>
</feature>
<feature type="transmembrane region" description="Helical" evidence="5">
    <location>
        <begin position="184"/>
        <end position="205"/>
    </location>
</feature>
<protein>
    <recommendedName>
        <fullName evidence="5">Probable membrane transporter protein</fullName>
    </recommendedName>
</protein>
<dbReference type="PANTHER" id="PTHR43701">
    <property type="entry name" value="MEMBRANE TRANSPORTER PROTEIN MJ0441-RELATED"/>
    <property type="match status" value="1"/>
</dbReference>